<dbReference type="GO" id="GO:0016874">
    <property type="term" value="F:ligase activity"/>
    <property type="evidence" value="ECO:0007669"/>
    <property type="project" value="TreeGrafter"/>
</dbReference>
<dbReference type="AlphaFoldDB" id="A0A1R2BYC2"/>
<accession>A0A1R2BYC2</accession>
<evidence type="ECO:0000313" key="3">
    <source>
        <dbReference type="EMBL" id="OMJ81800.1"/>
    </source>
</evidence>
<comment type="caution">
    <text evidence="3">The sequence shown here is derived from an EMBL/GenBank/DDBJ whole genome shotgun (WGS) entry which is preliminary data.</text>
</comment>
<name>A0A1R2BYC2_9CILI</name>
<protein>
    <recommendedName>
        <fullName evidence="2">Peptidase C51 domain-containing protein</fullName>
    </recommendedName>
</protein>
<sequence length="223" mass="25677">MFIWVFFVSLSITTIKVSSSHYGDILGSNSGVIAYSNGDSSYISYESNYINDIYSGMKWQCVEYCRRWLITVRNITFESIPCASDIWHLDKVSKVNEPNNIKKNLALFRIPNGSVCPPDIGNLIIYKRVVGNLVGHVAIVVNTTKTSVYVGEQNWDNNVWLKDYSRELPLNVTDGKYYLIDNDYPIIGWMSYYDGEYKEECYDRKCDSCSKRDNTVDPYCSYI</sequence>
<evidence type="ECO:0000259" key="2">
    <source>
        <dbReference type="PROSITE" id="PS50911"/>
    </source>
</evidence>
<dbReference type="EMBL" id="MPUH01000366">
    <property type="protein sequence ID" value="OMJ81800.1"/>
    <property type="molecule type" value="Genomic_DNA"/>
</dbReference>
<dbReference type="PROSITE" id="PS50911">
    <property type="entry name" value="CHAP"/>
    <property type="match status" value="1"/>
</dbReference>
<gene>
    <name evidence="3" type="ORF">SteCoe_17684</name>
</gene>
<proteinExistence type="predicted"/>
<keyword evidence="4" id="KW-1185">Reference proteome</keyword>
<feature type="domain" description="Peptidase C51" evidence="2">
    <location>
        <begin position="36"/>
        <end position="180"/>
    </location>
</feature>
<dbReference type="PANTHER" id="PTHR30094:SF0">
    <property type="entry name" value="BIFUNCTIONAL GLUTATHIONYLSPERMIDINE SYNTHETASE_AMIDASE-RELATED"/>
    <property type="match status" value="1"/>
</dbReference>
<organism evidence="3 4">
    <name type="scientific">Stentor coeruleus</name>
    <dbReference type="NCBI Taxonomy" id="5963"/>
    <lineage>
        <taxon>Eukaryota</taxon>
        <taxon>Sar</taxon>
        <taxon>Alveolata</taxon>
        <taxon>Ciliophora</taxon>
        <taxon>Postciliodesmatophora</taxon>
        <taxon>Heterotrichea</taxon>
        <taxon>Heterotrichida</taxon>
        <taxon>Stentoridae</taxon>
        <taxon>Stentor</taxon>
    </lineage>
</organism>
<reference evidence="3 4" key="1">
    <citation type="submission" date="2016-11" db="EMBL/GenBank/DDBJ databases">
        <title>The macronuclear genome of Stentor coeruleus: a giant cell with tiny introns.</title>
        <authorList>
            <person name="Slabodnick M."/>
            <person name="Ruby J.G."/>
            <person name="Reiff S.B."/>
            <person name="Swart E.C."/>
            <person name="Gosai S."/>
            <person name="Prabakaran S."/>
            <person name="Witkowska E."/>
            <person name="Larue G.E."/>
            <person name="Fisher S."/>
            <person name="Freeman R.M."/>
            <person name="Gunawardena J."/>
            <person name="Chu W."/>
            <person name="Stover N.A."/>
            <person name="Gregory B.D."/>
            <person name="Nowacki M."/>
            <person name="Derisi J."/>
            <person name="Roy S.W."/>
            <person name="Marshall W.F."/>
            <person name="Sood P."/>
        </authorList>
    </citation>
    <scope>NUCLEOTIDE SEQUENCE [LARGE SCALE GENOMIC DNA]</scope>
    <source>
        <strain evidence="3">WM001</strain>
    </source>
</reference>
<dbReference type="OrthoDB" id="299748at2759"/>
<dbReference type="Gene3D" id="3.90.1720.10">
    <property type="entry name" value="endopeptidase domain like (from Nostoc punctiforme)"/>
    <property type="match status" value="1"/>
</dbReference>
<feature type="chain" id="PRO_5013385825" description="Peptidase C51 domain-containing protein" evidence="1">
    <location>
        <begin position="20"/>
        <end position="223"/>
    </location>
</feature>
<dbReference type="InterPro" id="IPR051705">
    <property type="entry name" value="Gsp_Synthetase/Amidase"/>
</dbReference>
<dbReference type="InterPro" id="IPR007921">
    <property type="entry name" value="CHAP_dom"/>
</dbReference>
<dbReference type="InterPro" id="IPR038765">
    <property type="entry name" value="Papain-like_cys_pep_sf"/>
</dbReference>
<evidence type="ECO:0000313" key="4">
    <source>
        <dbReference type="Proteomes" id="UP000187209"/>
    </source>
</evidence>
<dbReference type="Pfam" id="PF05257">
    <property type="entry name" value="CHAP"/>
    <property type="match status" value="1"/>
</dbReference>
<evidence type="ECO:0000256" key="1">
    <source>
        <dbReference type="SAM" id="SignalP"/>
    </source>
</evidence>
<feature type="signal peptide" evidence="1">
    <location>
        <begin position="1"/>
        <end position="19"/>
    </location>
</feature>
<dbReference type="Proteomes" id="UP000187209">
    <property type="component" value="Unassembled WGS sequence"/>
</dbReference>
<keyword evidence="1" id="KW-0732">Signal</keyword>
<dbReference type="PANTHER" id="PTHR30094">
    <property type="entry name" value="BIFUNCTIONAL GLUTATHIONYLSPERMIDINE SYNTHETASE/AMIDASE-RELATED"/>
    <property type="match status" value="1"/>
</dbReference>
<dbReference type="SUPFAM" id="SSF54001">
    <property type="entry name" value="Cysteine proteinases"/>
    <property type="match status" value="1"/>
</dbReference>